<dbReference type="AlphaFoldDB" id="A0ABD5K2P5"/>
<dbReference type="Gene3D" id="3.90.1200.10">
    <property type="match status" value="1"/>
</dbReference>
<dbReference type="Proteomes" id="UP001362311">
    <property type="component" value="Unassembled WGS sequence"/>
</dbReference>
<dbReference type="InterPro" id="IPR011009">
    <property type="entry name" value="Kinase-like_dom_sf"/>
</dbReference>
<proteinExistence type="predicted"/>
<name>A0ABD5K2P5_9HYPH</name>
<accession>A0ABD5K2P5</accession>
<evidence type="ECO:0000259" key="1">
    <source>
        <dbReference type="Pfam" id="PF01636"/>
    </source>
</evidence>
<dbReference type="InterPro" id="IPR052898">
    <property type="entry name" value="ACAD10-like"/>
</dbReference>
<dbReference type="SUPFAM" id="SSF56112">
    <property type="entry name" value="Protein kinase-like (PK-like)"/>
    <property type="match status" value="1"/>
</dbReference>
<dbReference type="PANTHER" id="PTHR47829:SF1">
    <property type="entry name" value="HAD FAMILY PHOSPHATASE"/>
    <property type="match status" value="1"/>
</dbReference>
<dbReference type="Pfam" id="PF01636">
    <property type="entry name" value="APH"/>
    <property type="match status" value="1"/>
</dbReference>
<dbReference type="PANTHER" id="PTHR47829">
    <property type="entry name" value="HYDROLASE, PUTATIVE (AFU_ORTHOLOGUE AFUA_1G12880)-RELATED"/>
    <property type="match status" value="1"/>
</dbReference>
<evidence type="ECO:0000313" key="3">
    <source>
        <dbReference type="Proteomes" id="UP001362311"/>
    </source>
</evidence>
<dbReference type="RefSeq" id="WP_339441909.1">
    <property type="nucleotide sequence ID" value="NZ_JBBHKQ010000002.1"/>
</dbReference>
<organism evidence="2 3">
    <name type="scientific">Ochrobactrum teleogrylli</name>
    <dbReference type="NCBI Taxonomy" id="2479765"/>
    <lineage>
        <taxon>Bacteria</taxon>
        <taxon>Pseudomonadati</taxon>
        <taxon>Pseudomonadota</taxon>
        <taxon>Alphaproteobacteria</taxon>
        <taxon>Hyphomicrobiales</taxon>
        <taxon>Brucellaceae</taxon>
        <taxon>Brucella/Ochrobactrum group</taxon>
        <taxon>Ochrobactrum</taxon>
    </lineage>
</organism>
<dbReference type="InterPro" id="IPR041726">
    <property type="entry name" value="ACAD10_11_N"/>
</dbReference>
<protein>
    <submittedName>
        <fullName evidence="2">Phosphotransferase</fullName>
    </submittedName>
</protein>
<reference evidence="2 3" key="1">
    <citation type="submission" date="2024-03" db="EMBL/GenBank/DDBJ databases">
        <title>Reference genomes for the five species model microbial community.</title>
        <authorList>
            <person name="Padfield D."/>
        </authorList>
    </citation>
    <scope>NUCLEOTIDE SEQUENCE [LARGE SCALE GENOMIC DNA]</scope>
    <source>
        <strain evidence="2 3">AB1</strain>
    </source>
</reference>
<comment type="caution">
    <text evidence="2">The sequence shown here is derived from an EMBL/GenBank/DDBJ whole genome shotgun (WGS) entry which is preliminary data.</text>
</comment>
<gene>
    <name evidence="2" type="ORF">WIX40_20920</name>
</gene>
<dbReference type="Gene3D" id="3.30.200.20">
    <property type="entry name" value="Phosphorylase Kinase, domain 1"/>
    <property type="match status" value="1"/>
</dbReference>
<dbReference type="InterPro" id="IPR002575">
    <property type="entry name" value="Aminoglycoside_PTrfase"/>
</dbReference>
<dbReference type="CDD" id="cd05154">
    <property type="entry name" value="ACAD10_11_N-like"/>
    <property type="match status" value="1"/>
</dbReference>
<evidence type="ECO:0000313" key="2">
    <source>
        <dbReference type="EMBL" id="MEJ5902553.1"/>
    </source>
</evidence>
<feature type="domain" description="Aminoglycoside phosphotransferase" evidence="1">
    <location>
        <begin position="44"/>
        <end position="269"/>
    </location>
</feature>
<sequence length="356" mass="39324">MSAPVVGEGRKGTVGAEETLLDLDKLVPYLETNLPGFHGPVKASKFPGGQSNPTFLIEAKSGKYVLRRKPSGVLLKSAHAVEREYRVMKALGPTTVPVPNVGLLCEDEAIVGTAFFVMDFVEGRIFWDPALPDLPVDMRGDYYLEIARVLGEMAKLDPAAVDLSDYGRSGNYVQRQISRWTEQYRASETETEPDMEALIQHLSEWRSDEDRIALVHGDFRIDNLVFHQTEPKIIGILDWELSTLGTPLVDVAYFCTMLRLPREGYVKGLGEIDRETIGLPSEEAFLAAFCNSSGLAVPKDWSLWLAFHAFRFAAITQGVKKRHLEGNASSTAAGEAAAMMEISAALGRKLVDVRHN</sequence>
<dbReference type="EMBL" id="JBBHKQ010000002">
    <property type="protein sequence ID" value="MEJ5902553.1"/>
    <property type="molecule type" value="Genomic_DNA"/>
</dbReference>